<dbReference type="InterPro" id="IPR016167">
    <property type="entry name" value="FAD-bd_PCMH_sub1"/>
</dbReference>
<dbReference type="InterPro" id="IPR016171">
    <property type="entry name" value="Vanillyl_alc_oxidase_C-sub2"/>
</dbReference>
<dbReference type="InterPro" id="IPR006094">
    <property type="entry name" value="Oxid_FAD_bind_N"/>
</dbReference>
<keyword evidence="1" id="KW-0274">FAD</keyword>
<feature type="chain" id="PRO_5009443236" evidence="3">
    <location>
        <begin position="27"/>
        <end position="463"/>
    </location>
</feature>
<dbReference type="PIRSF" id="PIRSF000136">
    <property type="entry name" value="LGO_GLO"/>
    <property type="match status" value="1"/>
</dbReference>
<organism evidence="5 6">
    <name type="scientific">Chromobacterium vaccinii</name>
    <dbReference type="NCBI Taxonomy" id="1108595"/>
    <lineage>
        <taxon>Bacteria</taxon>
        <taxon>Pseudomonadati</taxon>
        <taxon>Pseudomonadota</taxon>
        <taxon>Betaproteobacteria</taxon>
        <taxon>Neisseriales</taxon>
        <taxon>Chromobacteriaceae</taxon>
        <taxon>Chromobacterium</taxon>
    </lineage>
</organism>
<protein>
    <submittedName>
        <fullName evidence="5">FAD-dependent oxidoreductase</fullName>
    </submittedName>
</protein>
<keyword evidence="1" id="KW-0285">Flavoprotein</keyword>
<dbReference type="SUPFAM" id="SSF56176">
    <property type="entry name" value="FAD-binding/transporter-associated domain-like"/>
    <property type="match status" value="1"/>
</dbReference>
<evidence type="ECO:0000313" key="6">
    <source>
        <dbReference type="Proteomes" id="UP000178776"/>
    </source>
</evidence>
<reference evidence="5 6" key="1">
    <citation type="submission" date="2016-10" db="EMBL/GenBank/DDBJ databases">
        <title>Chromobacterium muskegensis sp. nov., an insecticidal bacterium isolated from Sphagnum bogs.</title>
        <authorList>
            <person name="Sparks M.E."/>
            <person name="Blackburn M.B."/>
            <person name="Gundersen-Rindal D.E."/>
            <person name="Mitchell A."/>
            <person name="Farrar R."/>
            <person name="Kuhar D."/>
        </authorList>
    </citation>
    <scope>NUCLEOTIDE SEQUENCE [LARGE SCALE GENOMIC DNA]</scope>
    <source>
        <strain evidence="5 6">21-1</strain>
    </source>
</reference>
<dbReference type="Gene3D" id="3.30.70.2520">
    <property type="match status" value="1"/>
</dbReference>
<name>A0A1D9LKJ0_9NEIS</name>
<dbReference type="InterPro" id="IPR010031">
    <property type="entry name" value="FAD_lactone_oxidase-like"/>
</dbReference>
<evidence type="ECO:0000259" key="4">
    <source>
        <dbReference type="PROSITE" id="PS51387"/>
    </source>
</evidence>
<dbReference type="Gene3D" id="1.10.45.10">
    <property type="entry name" value="Vanillyl-alcohol Oxidase, Chain A, domain 4"/>
    <property type="match status" value="1"/>
</dbReference>
<dbReference type="GO" id="GO:0003885">
    <property type="term" value="F:D-arabinono-1,4-lactone oxidase activity"/>
    <property type="evidence" value="ECO:0007669"/>
    <property type="project" value="InterPro"/>
</dbReference>
<feature type="signal peptide" evidence="3">
    <location>
        <begin position="1"/>
        <end position="26"/>
    </location>
</feature>
<dbReference type="PANTHER" id="PTHR43762:SF1">
    <property type="entry name" value="D-ARABINONO-1,4-LACTONE OXIDASE"/>
    <property type="match status" value="1"/>
</dbReference>
<dbReference type="InterPro" id="IPR036318">
    <property type="entry name" value="FAD-bd_PCMH-like_sf"/>
</dbReference>
<dbReference type="PROSITE" id="PS51387">
    <property type="entry name" value="FAD_PCMH"/>
    <property type="match status" value="1"/>
</dbReference>
<dbReference type="PROSITE" id="PS51318">
    <property type="entry name" value="TAT"/>
    <property type="match status" value="1"/>
</dbReference>
<dbReference type="KEGG" id="cvc:BKX93_18280"/>
<dbReference type="Pfam" id="PF01565">
    <property type="entry name" value="FAD_binding_4"/>
    <property type="match status" value="1"/>
</dbReference>
<evidence type="ECO:0000256" key="3">
    <source>
        <dbReference type="SAM" id="SignalP"/>
    </source>
</evidence>
<dbReference type="InterPro" id="IPR016166">
    <property type="entry name" value="FAD-bd_PCMH"/>
</dbReference>
<dbReference type="GeneID" id="68843153"/>
<dbReference type="Gene3D" id="3.30.465.10">
    <property type="match status" value="1"/>
</dbReference>
<dbReference type="RefSeq" id="WP_046166341.1">
    <property type="nucleotide sequence ID" value="NZ_CP017707.1"/>
</dbReference>
<dbReference type="Gene3D" id="3.30.43.10">
    <property type="entry name" value="Uridine Diphospho-n-acetylenolpyruvylglucosamine Reductase, domain 2"/>
    <property type="match status" value="1"/>
</dbReference>
<dbReference type="GO" id="GO:0071949">
    <property type="term" value="F:FAD binding"/>
    <property type="evidence" value="ECO:0007669"/>
    <property type="project" value="InterPro"/>
</dbReference>
<dbReference type="AlphaFoldDB" id="A0A1D9LKJ0"/>
<dbReference type="InterPro" id="IPR016169">
    <property type="entry name" value="FAD-bd_PCMH_sub2"/>
</dbReference>
<evidence type="ECO:0000313" key="5">
    <source>
        <dbReference type="EMBL" id="AOZ51747.1"/>
    </source>
</evidence>
<sequence length="463" mass="50749">MRPALNRRALLQLGGGALLGAWAAQAAGPRSAASAGGYRWRNWSGLQSCAAQALATPGDEAELARLLREAAQTGTPLRCVGAGHSFTPLVPTPGKIVSLDRMSGLLAHDAAAGEATLLAGTRIGQLARLLDAQGLALRNQPDVDVQSFAGAISTATHGTGAGLPALHADARALRLLTPSGLTLDCGKGRDEDLLQAARVSLGSLGVIARATVATLPAYYLQRKLWLLPAGQMLDAAPELARRHRHFEFYYLPFTGYAAAITHDIRPPGPASRPESGDEEMLQELRRLRDWLGGMPALRRWTAQKLIDPDLSEQAFDKSWRLLSTVRPTRFNESEWHVPREAGIACVREVIERLERRNDVFFPLEFRFVKADDAWLSPFYRRDSCSIAVHAAAGEPHDYLLTELAPVFRKYEGRPHWGKLHPYGAAELAALYPRWNDFLKLRRELDPKGVLLNSHLRRVFGVAA</sequence>
<dbReference type="EMBL" id="CP017707">
    <property type="protein sequence ID" value="AOZ51747.1"/>
    <property type="molecule type" value="Genomic_DNA"/>
</dbReference>
<evidence type="ECO:0000256" key="2">
    <source>
        <dbReference type="ARBA" id="ARBA00023002"/>
    </source>
</evidence>
<dbReference type="Pfam" id="PF04030">
    <property type="entry name" value="ALO"/>
    <property type="match status" value="1"/>
</dbReference>
<dbReference type="InterPro" id="IPR007173">
    <property type="entry name" value="ALO_C"/>
</dbReference>
<accession>A0A1D9LKJ0</accession>
<keyword evidence="3" id="KW-0732">Signal</keyword>
<dbReference type="InterPro" id="IPR006311">
    <property type="entry name" value="TAT_signal"/>
</dbReference>
<keyword evidence="2" id="KW-0560">Oxidoreductase</keyword>
<dbReference type="NCBIfam" id="TIGR01679">
    <property type="entry name" value="bact_FAD_ox"/>
    <property type="match status" value="1"/>
</dbReference>
<dbReference type="STRING" id="1108595.BKX93_18280"/>
<gene>
    <name evidence="5" type="ORF">BKX93_18280</name>
</gene>
<evidence type="ECO:0000256" key="1">
    <source>
        <dbReference type="ARBA" id="ARBA00022827"/>
    </source>
</evidence>
<dbReference type="PANTHER" id="PTHR43762">
    <property type="entry name" value="L-GULONOLACTONE OXIDASE"/>
    <property type="match status" value="1"/>
</dbReference>
<dbReference type="Proteomes" id="UP000178776">
    <property type="component" value="Chromosome"/>
</dbReference>
<feature type="domain" description="FAD-binding PCMH-type" evidence="4">
    <location>
        <begin position="47"/>
        <end position="217"/>
    </location>
</feature>
<dbReference type="GO" id="GO:0016020">
    <property type="term" value="C:membrane"/>
    <property type="evidence" value="ECO:0007669"/>
    <property type="project" value="InterPro"/>
</dbReference>
<proteinExistence type="predicted"/>